<comment type="similarity">
    <text evidence="1 3">Belongs to the UPF0165 family.</text>
</comment>
<evidence type="ECO:0000313" key="5">
    <source>
        <dbReference type="Proteomes" id="UP000030624"/>
    </source>
</evidence>
<keyword evidence="2 3" id="KW-1277">Toxin-antitoxin system</keyword>
<dbReference type="STRING" id="565033.GACE_0507"/>
<gene>
    <name evidence="4" type="ORF">GACE_0507</name>
</gene>
<dbReference type="EMBL" id="CP009552">
    <property type="protein sequence ID" value="AIY89560.1"/>
    <property type="molecule type" value="Genomic_DNA"/>
</dbReference>
<dbReference type="RefSeq" id="WP_048090916.1">
    <property type="nucleotide sequence ID" value="NZ_CP009552.1"/>
</dbReference>
<comment type="function">
    <text evidence="3">Antitoxin component of a type II toxin-antitoxin (TA) system.</text>
</comment>
<organism evidence="4 5">
    <name type="scientific">Geoglobus acetivorans</name>
    <dbReference type="NCBI Taxonomy" id="565033"/>
    <lineage>
        <taxon>Archaea</taxon>
        <taxon>Methanobacteriati</taxon>
        <taxon>Methanobacteriota</taxon>
        <taxon>Archaeoglobi</taxon>
        <taxon>Archaeoglobales</taxon>
        <taxon>Archaeoglobaceae</taxon>
        <taxon>Geoglobus</taxon>
    </lineage>
</organism>
<evidence type="ECO:0000256" key="3">
    <source>
        <dbReference type="RuleBase" id="RU368051"/>
    </source>
</evidence>
<dbReference type="InterPro" id="IPR008203">
    <property type="entry name" value="AF2212-like"/>
</dbReference>
<dbReference type="AlphaFoldDB" id="A0A0A7GBX9"/>
<dbReference type="InterPro" id="IPR024069">
    <property type="entry name" value="AF2212-like_dom_sf"/>
</dbReference>
<dbReference type="Gene3D" id="4.10.1150.10">
    <property type="entry name" value="AF2212/PG0164-like"/>
    <property type="match status" value="1"/>
</dbReference>
<dbReference type="KEGG" id="gac:GACE_0507"/>
<accession>A0A0A7GBX9</accession>
<evidence type="ECO:0000256" key="2">
    <source>
        <dbReference type="ARBA" id="ARBA00022649"/>
    </source>
</evidence>
<sequence>MPKVIEVIYENGVFKPLGKLELPEGAKLLVFVEDFSEIDSISIRTKEIAGEASGKKILEVLGDVWM</sequence>
<dbReference type="SUPFAM" id="SSF141694">
    <property type="entry name" value="AF2212/PG0164-like"/>
    <property type="match status" value="1"/>
</dbReference>
<evidence type="ECO:0000313" key="4">
    <source>
        <dbReference type="EMBL" id="AIY89560.1"/>
    </source>
</evidence>
<proteinExistence type="inferred from homology"/>
<dbReference type="Pfam" id="PF01954">
    <property type="entry name" value="AF2212-like"/>
    <property type="match status" value="1"/>
</dbReference>
<name>A0A0A7GBX9_GEOAI</name>
<protein>
    <recommendedName>
        <fullName evidence="3">Antitoxin</fullName>
    </recommendedName>
</protein>
<dbReference type="GeneID" id="24797109"/>
<reference evidence="4 5" key="1">
    <citation type="journal article" date="2015" name="Appl. Environ. Microbiol.">
        <title>The Geoglobus acetivorans genome: Fe(III) reduction, acetate utilization, autotrophic growth, and degradation of aromatic compounds in a hyperthermophilic archaeon.</title>
        <authorList>
            <person name="Mardanov A.V."/>
            <person name="Slododkina G.B."/>
            <person name="Slobodkin A.I."/>
            <person name="Beletsky A.V."/>
            <person name="Gavrilov S.N."/>
            <person name="Kublanov I.V."/>
            <person name="Bonch-Osmolovskaya E.A."/>
            <person name="Skryabin K.G."/>
            <person name="Ravin N.V."/>
        </authorList>
    </citation>
    <scope>NUCLEOTIDE SEQUENCE [LARGE SCALE GENOMIC DNA]</scope>
    <source>
        <strain evidence="4 5">SBH6</strain>
    </source>
</reference>
<dbReference type="Proteomes" id="UP000030624">
    <property type="component" value="Chromosome"/>
</dbReference>
<evidence type="ECO:0000256" key="1">
    <source>
        <dbReference type="ARBA" id="ARBA00006615"/>
    </source>
</evidence>
<dbReference type="HOGENOM" id="CLU_200885_3_1_2"/>